<dbReference type="EMBL" id="CP000589">
    <property type="protein sequence ID" value="ABO98027.1"/>
    <property type="molecule type" value="Genomic_DNA"/>
</dbReference>
<dbReference type="HOGENOM" id="CLU_144811_6_2_1"/>
<feature type="non-terminal residue" evidence="1">
    <location>
        <position position="1"/>
    </location>
</feature>
<dbReference type="InterPro" id="IPR002696">
    <property type="entry name" value="Membr_insert_effic_factor_YidD"/>
</dbReference>
<sequence length="63" mass="7443">LLDFYKREVSPILPKSCRFVPTCSEYARQAYRKYGTSKGFVLTAWRIMRCNPFGDKGYDPPMW</sequence>
<dbReference type="SMART" id="SM01234">
    <property type="entry name" value="Haemolytic"/>
    <property type="match status" value="1"/>
</dbReference>
<dbReference type="OrthoDB" id="1798at2759"/>
<gene>
    <name evidence="1" type="ORF">OSTLU_9692</name>
</gene>
<evidence type="ECO:0000313" key="2">
    <source>
        <dbReference type="Proteomes" id="UP000001568"/>
    </source>
</evidence>
<dbReference type="eggNOG" id="ENOG502S1FR">
    <property type="taxonomic scope" value="Eukaryota"/>
</dbReference>
<keyword evidence="2" id="KW-1185">Reference proteome</keyword>
<dbReference type="GeneID" id="5003548"/>
<dbReference type="PANTHER" id="PTHR33383:SF1">
    <property type="entry name" value="MEMBRANE PROTEIN INSERTION EFFICIENCY FACTOR-RELATED"/>
    <property type="match status" value="1"/>
</dbReference>
<dbReference type="PANTHER" id="PTHR33383">
    <property type="entry name" value="MEMBRANE PROTEIN INSERTION EFFICIENCY FACTOR-RELATED"/>
    <property type="match status" value="1"/>
</dbReference>
<dbReference type="NCBIfam" id="TIGR00278">
    <property type="entry name" value="membrane protein insertion efficiency factor YidD"/>
    <property type="match status" value="1"/>
</dbReference>
<evidence type="ECO:0008006" key="3">
    <source>
        <dbReference type="Google" id="ProtNLM"/>
    </source>
</evidence>
<evidence type="ECO:0000313" key="1">
    <source>
        <dbReference type="EMBL" id="ABO98027.1"/>
    </source>
</evidence>
<accession>A4S2D8</accession>
<proteinExistence type="inferred from homology"/>
<reference evidence="1 2" key="1">
    <citation type="journal article" date="2007" name="Proc. Natl. Acad. Sci. U.S.A.">
        <title>The tiny eukaryote Ostreococcus provides genomic insights into the paradox of plankton speciation.</title>
        <authorList>
            <person name="Palenik B."/>
            <person name="Grimwood J."/>
            <person name="Aerts A."/>
            <person name="Rouze P."/>
            <person name="Salamov A."/>
            <person name="Putnam N."/>
            <person name="Dupont C."/>
            <person name="Jorgensen R."/>
            <person name="Derelle E."/>
            <person name="Rombauts S."/>
            <person name="Zhou K."/>
            <person name="Otillar R."/>
            <person name="Merchant S.S."/>
            <person name="Podell S."/>
            <person name="Gaasterland T."/>
            <person name="Napoli C."/>
            <person name="Gendler K."/>
            <person name="Manuell A."/>
            <person name="Tai V."/>
            <person name="Vallon O."/>
            <person name="Piganeau G."/>
            <person name="Jancek S."/>
            <person name="Heijde M."/>
            <person name="Jabbari K."/>
            <person name="Bowler C."/>
            <person name="Lohr M."/>
            <person name="Robbens S."/>
            <person name="Werner G."/>
            <person name="Dubchak I."/>
            <person name="Pazour G.J."/>
            <person name="Ren Q."/>
            <person name="Paulsen I."/>
            <person name="Delwiche C."/>
            <person name="Schmutz J."/>
            <person name="Rokhsar D."/>
            <person name="Van de Peer Y."/>
            <person name="Moreau H."/>
            <person name="Grigoriev I.V."/>
        </authorList>
    </citation>
    <scope>NUCLEOTIDE SEQUENCE [LARGE SCALE GENOMIC DNA]</scope>
    <source>
        <strain evidence="1 2">CCE9901</strain>
    </source>
</reference>
<dbReference type="STRING" id="436017.A4S2D8"/>
<dbReference type="Pfam" id="PF01809">
    <property type="entry name" value="YidD"/>
    <property type="match status" value="1"/>
</dbReference>
<dbReference type="OMA" id="FHPGGHD"/>
<protein>
    <recommendedName>
        <fullName evidence="3">Membrane protein insertion efficiency factor YidD</fullName>
    </recommendedName>
</protein>
<dbReference type="RefSeq" id="XP_001419734.1">
    <property type="nucleotide sequence ID" value="XM_001419697.1"/>
</dbReference>
<organism evidence="1 2">
    <name type="scientific">Ostreococcus lucimarinus (strain CCE9901)</name>
    <dbReference type="NCBI Taxonomy" id="436017"/>
    <lineage>
        <taxon>Eukaryota</taxon>
        <taxon>Viridiplantae</taxon>
        <taxon>Chlorophyta</taxon>
        <taxon>Mamiellophyceae</taxon>
        <taxon>Mamiellales</taxon>
        <taxon>Bathycoccaceae</taxon>
        <taxon>Ostreococcus</taxon>
    </lineage>
</organism>
<feature type="non-terminal residue" evidence="1">
    <location>
        <position position="63"/>
    </location>
</feature>
<dbReference type="Proteomes" id="UP000001568">
    <property type="component" value="Chromosome 9"/>
</dbReference>
<dbReference type="KEGG" id="olu:OSTLU_9692"/>
<dbReference type="AlphaFoldDB" id="A4S2D8"/>
<name>A4S2D8_OSTLU</name>
<dbReference type="HAMAP" id="MF_00386">
    <property type="entry name" value="UPF0161_YidD"/>
    <property type="match status" value="1"/>
</dbReference>